<organism evidence="1 2">
    <name type="scientific">Schizopora paradoxa</name>
    <dbReference type="NCBI Taxonomy" id="27342"/>
    <lineage>
        <taxon>Eukaryota</taxon>
        <taxon>Fungi</taxon>
        <taxon>Dikarya</taxon>
        <taxon>Basidiomycota</taxon>
        <taxon>Agaricomycotina</taxon>
        <taxon>Agaricomycetes</taxon>
        <taxon>Hymenochaetales</taxon>
        <taxon>Schizoporaceae</taxon>
        <taxon>Schizopora</taxon>
    </lineage>
</organism>
<dbReference type="EMBL" id="KQ086248">
    <property type="protein sequence ID" value="KLO05993.1"/>
    <property type="molecule type" value="Genomic_DNA"/>
</dbReference>
<evidence type="ECO:0000313" key="1">
    <source>
        <dbReference type="EMBL" id="KLO05993.1"/>
    </source>
</evidence>
<dbReference type="AlphaFoldDB" id="A0A0H2R958"/>
<dbReference type="InParanoid" id="A0A0H2R958"/>
<keyword evidence="2" id="KW-1185">Reference proteome</keyword>
<dbReference type="Gene3D" id="1.20.1280.50">
    <property type="match status" value="1"/>
</dbReference>
<dbReference type="Proteomes" id="UP000053477">
    <property type="component" value="Unassembled WGS sequence"/>
</dbReference>
<reference evidence="1 2" key="1">
    <citation type="submission" date="2015-04" db="EMBL/GenBank/DDBJ databases">
        <title>Complete genome sequence of Schizopora paradoxa KUC8140, a cosmopolitan wood degrader in East Asia.</title>
        <authorList>
            <consortium name="DOE Joint Genome Institute"/>
            <person name="Min B."/>
            <person name="Park H."/>
            <person name="Jang Y."/>
            <person name="Kim J.-J."/>
            <person name="Kim K.H."/>
            <person name="Pangilinan J."/>
            <person name="Lipzen A."/>
            <person name="Riley R."/>
            <person name="Grigoriev I.V."/>
            <person name="Spatafora J.W."/>
            <person name="Choi I.-G."/>
        </authorList>
    </citation>
    <scope>NUCLEOTIDE SEQUENCE [LARGE SCALE GENOMIC DNA]</scope>
    <source>
        <strain evidence="1 2">KUC8140</strain>
    </source>
</reference>
<gene>
    <name evidence="1" type="ORF">SCHPADRAFT_1002583</name>
</gene>
<proteinExistence type="predicted"/>
<evidence type="ECO:0000313" key="2">
    <source>
        <dbReference type="Proteomes" id="UP000053477"/>
    </source>
</evidence>
<name>A0A0H2R958_9AGAM</name>
<accession>A0A0H2R958</accession>
<sequence length="501" mass="56980">MNIISDTLAGRVSSDLENARLCTAPITSLIPDVLSQIFEHVCSTPASISLDEIAVSALDLSRVCRSWRSLALSQPSLWSSLSWGRKDENMYADTRWYPAADKRHVQLWQLYLSRSRQAALDISLFLYKQDDVKLREHLLDYVFKEQHRLQGLRLYCRETTVPYGKKYILNDAPRLKILKILVTSCNLIRPPVRLDESITVDTSRLSKLQILTLCGNVFILNEMGVFDSLQFVRFWPNKIDVGDSSMSHELALPLSSSVLLSFLHCVPHIQELSFIIDLATTLPITPPRLVLRHLNMLILDMNTRGSEILDSLLGNLYIPAMETLILRFYGDSSSGDRRWRWNTGAVLESVRSLILEWRRPEGEMPDLIHDENLRSLLQCTPALKSLDINAEWISPQTLSLLTLAHEPSENVVNNLCPKLEALSLLNVNRIVSYQNIVDLISSRFLRTQGGLENPKFPGLKDVFIRLRVVENENDAEGPELEDIEPICSFIKEGLQLNAMCF</sequence>
<protein>
    <submittedName>
        <fullName evidence="1">Uncharacterized protein</fullName>
    </submittedName>
</protein>